<dbReference type="PROSITE" id="PS51635">
    <property type="entry name" value="PNPLA"/>
    <property type="match status" value="1"/>
</dbReference>
<dbReference type="PANTHER" id="PTHR46394:SF1">
    <property type="entry name" value="PNPLA DOMAIN-CONTAINING PROTEIN"/>
    <property type="match status" value="1"/>
</dbReference>
<evidence type="ECO:0000256" key="2">
    <source>
        <dbReference type="PROSITE-ProRule" id="PRU01161"/>
    </source>
</evidence>
<feature type="active site" description="Nucleophile" evidence="2">
    <location>
        <position position="57"/>
    </location>
</feature>
<feature type="active site" description="Proton acceptor" evidence="2">
    <location>
        <position position="213"/>
    </location>
</feature>
<dbReference type="GO" id="GO:0016787">
    <property type="term" value="F:hydrolase activity"/>
    <property type="evidence" value="ECO:0007669"/>
    <property type="project" value="UniProtKB-UniRule"/>
</dbReference>
<reference evidence="4" key="1">
    <citation type="submission" date="2021-04" db="EMBL/GenBank/DDBJ databases">
        <authorList>
            <person name="Rodrigo-Torres L."/>
            <person name="Arahal R. D."/>
            <person name="Lucena T."/>
        </authorList>
    </citation>
    <scope>NUCLEOTIDE SEQUENCE</scope>
    <source>
        <strain evidence="4">AS29M-1</strain>
    </source>
</reference>
<proteinExistence type="predicted"/>
<keyword evidence="2" id="KW-0378">Hydrolase</keyword>
<feature type="short sequence motif" description="GXGXXG" evidence="2">
    <location>
        <begin position="26"/>
        <end position="31"/>
    </location>
</feature>
<dbReference type="EMBL" id="OU015584">
    <property type="protein sequence ID" value="CAG5082592.1"/>
    <property type="molecule type" value="Genomic_DNA"/>
</dbReference>
<evidence type="ECO:0000259" key="3">
    <source>
        <dbReference type="PROSITE" id="PS51635"/>
    </source>
</evidence>
<dbReference type="Gene3D" id="3.40.1090.10">
    <property type="entry name" value="Cytosolic phospholipase A2 catalytic domain"/>
    <property type="match status" value="2"/>
</dbReference>
<evidence type="ECO:0000313" key="4">
    <source>
        <dbReference type="EMBL" id="CAG5082592.1"/>
    </source>
</evidence>
<evidence type="ECO:0000256" key="1">
    <source>
        <dbReference type="ARBA" id="ARBA00023098"/>
    </source>
</evidence>
<feature type="short sequence motif" description="GXSXG" evidence="2">
    <location>
        <begin position="55"/>
        <end position="59"/>
    </location>
</feature>
<feature type="domain" description="PNPLA" evidence="3">
    <location>
        <begin position="22"/>
        <end position="226"/>
    </location>
</feature>
<organism evidence="4 5">
    <name type="scientific">Parvicella tangerina</name>
    <dbReference type="NCBI Taxonomy" id="2829795"/>
    <lineage>
        <taxon>Bacteria</taxon>
        <taxon>Pseudomonadati</taxon>
        <taxon>Bacteroidota</taxon>
        <taxon>Flavobacteriia</taxon>
        <taxon>Flavobacteriales</taxon>
        <taxon>Parvicellaceae</taxon>
        <taxon>Parvicella</taxon>
    </lineage>
</organism>
<gene>
    <name evidence="4" type="ORF">CRYO30217_01959</name>
</gene>
<evidence type="ECO:0000313" key="5">
    <source>
        <dbReference type="Proteomes" id="UP000683507"/>
    </source>
</evidence>
<sequence>MKSVFVLICLIPQLFQAQIKNLVLEGGGVRGIAYVGAIQALEEFDQLHSIENIAGTSVGSIAATLLCIGFNSHELQEELSSIKIQQFNDGRGIFIGGIHRTNKQYGWYKGEKLTDWINDLIEQKTGFKNLTFEQLSKMADTSETFKHLYVTATNLTQQRPVIINHNSYPNMRIADAVRVSTSIPLYYSAVFVDSCGNLYSKPPKDIAVDVLSDGGFLTNYPIHVFDAKYSIEQTIGLRLDDSNQIKQDTSGKHQLAPYEINNLVDYIGAFYNLVIENLNRCDLTPEDWERTISISTCGIGPRVKRLSEEEVNTLIVAGYHSVKKFLSDNQKN</sequence>
<dbReference type="Pfam" id="PF01734">
    <property type="entry name" value="Patatin"/>
    <property type="match status" value="1"/>
</dbReference>
<accession>A0A916JM98</accession>
<dbReference type="InterPro" id="IPR052580">
    <property type="entry name" value="Lipid_Hydrolase"/>
</dbReference>
<dbReference type="InterPro" id="IPR016035">
    <property type="entry name" value="Acyl_Trfase/lysoPLipase"/>
</dbReference>
<dbReference type="RefSeq" id="WP_258542162.1">
    <property type="nucleotide sequence ID" value="NZ_OU015584.1"/>
</dbReference>
<name>A0A916JM98_9FLAO</name>
<dbReference type="AlphaFoldDB" id="A0A916JM98"/>
<dbReference type="InterPro" id="IPR002641">
    <property type="entry name" value="PNPLA_dom"/>
</dbReference>
<dbReference type="GO" id="GO:0016042">
    <property type="term" value="P:lipid catabolic process"/>
    <property type="evidence" value="ECO:0007669"/>
    <property type="project" value="UniProtKB-UniRule"/>
</dbReference>
<dbReference type="CDD" id="cd07207">
    <property type="entry name" value="Pat_ExoU_VipD_like"/>
    <property type="match status" value="1"/>
</dbReference>
<dbReference type="KEGG" id="ptan:CRYO30217_01959"/>
<dbReference type="PANTHER" id="PTHR46394">
    <property type="entry name" value="ANNEXIN"/>
    <property type="match status" value="1"/>
</dbReference>
<dbReference type="SUPFAM" id="SSF52151">
    <property type="entry name" value="FabD/lysophospholipase-like"/>
    <property type="match status" value="1"/>
</dbReference>
<keyword evidence="1 2" id="KW-0443">Lipid metabolism</keyword>
<protein>
    <recommendedName>
        <fullName evidence="3">PNPLA domain-containing protein</fullName>
    </recommendedName>
</protein>
<feature type="short sequence motif" description="DGA/G" evidence="2">
    <location>
        <begin position="213"/>
        <end position="215"/>
    </location>
</feature>
<dbReference type="Proteomes" id="UP000683507">
    <property type="component" value="Chromosome"/>
</dbReference>
<keyword evidence="5" id="KW-1185">Reference proteome</keyword>
<keyword evidence="2" id="KW-0442">Lipid degradation</keyword>